<keyword evidence="2" id="KW-1185">Reference proteome</keyword>
<evidence type="ECO:0000313" key="2">
    <source>
        <dbReference type="Proteomes" id="UP000321934"/>
    </source>
</evidence>
<dbReference type="Proteomes" id="UP000321934">
    <property type="component" value="Chromosome"/>
</dbReference>
<accession>A0A5B8XE00</accession>
<dbReference type="AlphaFoldDB" id="A0A5B8XE00"/>
<protein>
    <submittedName>
        <fullName evidence="1">Uncharacterized protein</fullName>
    </submittedName>
</protein>
<dbReference type="EMBL" id="CP029077">
    <property type="protein sequence ID" value="QED23095.1"/>
    <property type="molecule type" value="Genomic_DNA"/>
</dbReference>
<proteinExistence type="predicted"/>
<gene>
    <name evidence="1" type="ORF">Deia_00288</name>
</gene>
<sequence>MQSILAVLIYLIFTSLGNCDVQSLQDMESGKYYNKIENVQQNQVKSITNNRQSISNNRFNGPIGNRLASKFELGIGMANERSKFEFLTANTASVLSYDNMVANQGFIDMKYKSFTRGIDNFFIYIQGNLGSTKKGEVRDNDVTNFQRMMSYHNLLSHNNQIQVGFGYTTDMIQIDKLLDRHIFTLDVSYFRKAITAKSHANGYYAYRNTSMSYYYDSENDQKTSSIFEGISIGGKIEKIFDKYSSMSLSLHGLITSYTASNYWRARDIRWGMRSAKSELNGFNFRAEYLTNISNHIDLSLFTYYQQIKAKNLIETQEMYTLDTNYENNYASYRSYGIGAGLKFW</sequence>
<dbReference type="RefSeq" id="WP_146820388.1">
    <property type="nucleotide sequence ID" value="NZ_CP029077.1"/>
</dbReference>
<reference evidence="1 2" key="1">
    <citation type="journal article" date="2019" name="ISME J.">
        <title>Deianiraea, an extracellular bacterium associated with the ciliate Paramecium, suggests an alternative scenario for the evolution of Rickettsiales.</title>
        <authorList>
            <person name="Castelli M."/>
            <person name="Sabaneyeva E."/>
            <person name="Lanzoni O."/>
            <person name="Lebedeva N."/>
            <person name="Floriano A.M."/>
            <person name="Gaiarsa S."/>
            <person name="Benken K."/>
            <person name="Modeo L."/>
            <person name="Bandi C."/>
            <person name="Potekhin A."/>
            <person name="Sassera D."/>
            <person name="Petroni G."/>
        </authorList>
    </citation>
    <scope>NUCLEOTIDE SEQUENCE [LARGE SCALE GENOMIC DNA]</scope>
    <source>
        <strain evidence="1">CyL4-1</strain>
    </source>
</reference>
<organism evidence="1 2">
    <name type="scientific">Candidatus Deianiraea vastatrix</name>
    <dbReference type="NCBI Taxonomy" id="2163644"/>
    <lineage>
        <taxon>Bacteria</taxon>
        <taxon>Pseudomonadati</taxon>
        <taxon>Pseudomonadota</taxon>
        <taxon>Alphaproteobacteria</taxon>
        <taxon>Rickettsiales</taxon>
        <taxon>Candidatus Deianiraeaceae</taxon>
        <taxon>Candidatus Deianiraea</taxon>
    </lineage>
</organism>
<name>A0A5B8XE00_9RICK</name>
<evidence type="ECO:0000313" key="1">
    <source>
        <dbReference type="EMBL" id="QED23095.1"/>
    </source>
</evidence>